<feature type="signal peptide" evidence="10">
    <location>
        <begin position="1"/>
        <end position="30"/>
    </location>
</feature>
<keyword evidence="2 8" id="KW-0813">Transport</keyword>
<dbReference type="SUPFAM" id="SSF56935">
    <property type="entry name" value="Porins"/>
    <property type="match status" value="1"/>
</dbReference>
<dbReference type="NCBIfam" id="TIGR04056">
    <property type="entry name" value="OMP_RagA_SusC"/>
    <property type="match status" value="1"/>
</dbReference>
<dbReference type="Gene3D" id="2.60.40.1120">
    <property type="entry name" value="Carboxypeptidase-like, regulatory domain"/>
    <property type="match status" value="1"/>
</dbReference>
<dbReference type="Gene3D" id="2.170.130.10">
    <property type="entry name" value="TonB-dependent receptor, plug domain"/>
    <property type="match status" value="1"/>
</dbReference>
<evidence type="ECO:0000313" key="13">
    <source>
        <dbReference type="EMBL" id="TJZ61804.1"/>
    </source>
</evidence>
<dbReference type="AlphaFoldDB" id="A0A4U0PGB3"/>
<evidence type="ECO:0000256" key="8">
    <source>
        <dbReference type="PROSITE-ProRule" id="PRU01360"/>
    </source>
</evidence>
<evidence type="ECO:0000256" key="6">
    <source>
        <dbReference type="ARBA" id="ARBA00023136"/>
    </source>
</evidence>
<keyword evidence="6 8" id="KW-0472">Membrane</keyword>
<dbReference type="InterPro" id="IPR012910">
    <property type="entry name" value="Plug_dom"/>
</dbReference>
<evidence type="ECO:0000256" key="10">
    <source>
        <dbReference type="SAM" id="SignalP"/>
    </source>
</evidence>
<dbReference type="OrthoDB" id="1019466at2"/>
<comment type="similarity">
    <text evidence="8 9">Belongs to the TonB-dependent receptor family.</text>
</comment>
<dbReference type="Pfam" id="PF07715">
    <property type="entry name" value="Plug"/>
    <property type="match status" value="1"/>
</dbReference>
<comment type="caution">
    <text evidence="13">The sequence shown here is derived from an EMBL/GenBank/DDBJ whole genome shotgun (WGS) entry which is preliminary data.</text>
</comment>
<evidence type="ECO:0000313" key="14">
    <source>
        <dbReference type="Proteomes" id="UP000306808"/>
    </source>
</evidence>
<dbReference type="InterPro" id="IPR037066">
    <property type="entry name" value="Plug_dom_sf"/>
</dbReference>
<dbReference type="Pfam" id="PF13715">
    <property type="entry name" value="CarbopepD_reg_2"/>
    <property type="match status" value="1"/>
</dbReference>
<dbReference type="NCBIfam" id="TIGR04057">
    <property type="entry name" value="SusC_RagA_signa"/>
    <property type="match status" value="1"/>
</dbReference>
<protein>
    <submittedName>
        <fullName evidence="13">SusC/RagA family TonB-linked outer membrane protein</fullName>
    </submittedName>
</protein>
<evidence type="ECO:0000256" key="4">
    <source>
        <dbReference type="ARBA" id="ARBA00022692"/>
    </source>
</evidence>
<keyword evidence="10" id="KW-0732">Signal</keyword>
<dbReference type="InterPro" id="IPR008969">
    <property type="entry name" value="CarboxyPept-like_regulatory"/>
</dbReference>
<keyword evidence="5 9" id="KW-0798">TonB box</keyword>
<keyword evidence="7 8" id="KW-0998">Cell outer membrane</keyword>
<sequence length="1092" mass="122220">MNNLMMNLQFKYSLCLLVCLLLIGTEAVYAQTVVRGRVTDSQSKEPIVGATIAELSSDNRTVTATTTDMDGNYAITVKSSANRLNISFIGYFPQNMQIRSQSQINVQLVADNSQIEEVTISRQQSGTNTGLLNINQRDLTTATATINAKVLQEMQSASIDEALQGRLPGVDIAANSGDPGSGMQIRIRGTASLSGSAEPLIVVDGMPYETSIPGDFNFGTADEDGYAQLLNIAPADIETITVLKDAAATAVWGSRASNGVLLITTKRGTQSKPTINYQFRGSLSSLPSAIPLLNGNQYSQLIPEMFMNRTGQPLNTFTSREFAYDPGDVYYFNNYSRNTDWIDAITQTGLSNDHTFSLQGGGEKARYYSSVAYLGQRGVTIGTGLERISARLNLDYEISDRIKFRTDIAYTHTATDRNYVNSKDNQDFIRGMSYIKMPNMSLYEYDPYGNITPVYFSPDRNIQGAYPNTYNPAAMAEYATNKHSGERITPVFNLRYDIIPAKLTSDFQVMFDINNSRVNNFLPQLATGRPYTETNVNRAGESDRDGFRLQTKSNLIYTPLRNEKHDLQMLVSWQTDEARGLSYQNMISNTASTLLTDPSNSGRTQNVDLLPGSGFDEGKSVGGLFSAQYKLNDKYIINAGLRGDASSKFGANNRWGFFPSISTRWRVSGEKFMQAIPFINEFSIRASYGESGRAPRYEYMYFSNIVNFQSTYLGEAGVYPANMELRNLRWETVKGQNLGFNIEFWKNRIRVDVDYYHNKTTDMLFENLGIPSTTGYGDIDFNYGRMDNKGWEVFINATPYKGKDLSVDFTFNIARNLNIVREVPEFFVRESGNGLVNGDYKRFLQIGNPIGSFFGYKYEGVYSTKEETIARDVDGNAIMGPDGEPVYMRFNYPATDYEFEAGDARYADINHDGSIDERDIVYLGNSNPRYTGGFGPSVTIKNRLRLNLFFNFRLGYDVVNRAMMNTTNMAGYSNQSTAVLRRWRNPGDDTDMPRALMGAGYNWLGSDRYVQDASFLRFRSATVSYSFANDFSKRLGMSDLRVFGTGENFFTWTKYLGQDPEVGITGGIFGFAQDDSRTPPTQRYTIGLSARF</sequence>
<dbReference type="InterPro" id="IPR023997">
    <property type="entry name" value="TonB-dep_OMP_SusC/RagA_CS"/>
</dbReference>
<evidence type="ECO:0000256" key="7">
    <source>
        <dbReference type="ARBA" id="ARBA00023237"/>
    </source>
</evidence>
<dbReference type="InterPro" id="IPR036942">
    <property type="entry name" value="Beta-barrel_TonB_sf"/>
</dbReference>
<name>A0A4U0PGB3_9SPHI</name>
<dbReference type="Gene3D" id="2.40.170.20">
    <property type="entry name" value="TonB-dependent receptor, beta-barrel domain"/>
    <property type="match status" value="1"/>
</dbReference>
<dbReference type="PROSITE" id="PS52016">
    <property type="entry name" value="TONB_DEPENDENT_REC_3"/>
    <property type="match status" value="1"/>
</dbReference>
<proteinExistence type="inferred from homology"/>
<evidence type="ECO:0000256" key="2">
    <source>
        <dbReference type="ARBA" id="ARBA00022448"/>
    </source>
</evidence>
<feature type="chain" id="PRO_5020814095" evidence="10">
    <location>
        <begin position="31"/>
        <end position="1092"/>
    </location>
</feature>
<dbReference type="InterPro" id="IPR023996">
    <property type="entry name" value="TonB-dep_OMP_SusC/RagA"/>
</dbReference>
<gene>
    <name evidence="13" type="ORF">FAZ15_04610</name>
</gene>
<comment type="subcellular location">
    <subcellularLocation>
        <location evidence="1 8">Cell outer membrane</location>
        <topology evidence="1 8">Multi-pass membrane protein</topology>
    </subcellularLocation>
</comment>
<dbReference type="GO" id="GO:0009279">
    <property type="term" value="C:cell outer membrane"/>
    <property type="evidence" value="ECO:0007669"/>
    <property type="project" value="UniProtKB-SubCell"/>
</dbReference>
<keyword evidence="14" id="KW-1185">Reference proteome</keyword>
<dbReference type="InterPro" id="IPR039426">
    <property type="entry name" value="TonB-dep_rcpt-like"/>
</dbReference>
<organism evidence="13 14">
    <name type="scientific">Sphingobacterium olei</name>
    <dbReference type="NCBI Taxonomy" id="2571155"/>
    <lineage>
        <taxon>Bacteria</taxon>
        <taxon>Pseudomonadati</taxon>
        <taxon>Bacteroidota</taxon>
        <taxon>Sphingobacteriia</taxon>
        <taxon>Sphingobacteriales</taxon>
        <taxon>Sphingobacteriaceae</taxon>
        <taxon>Sphingobacterium</taxon>
    </lineage>
</organism>
<accession>A0A4U0PGB3</accession>
<dbReference type="EMBL" id="SUME01000002">
    <property type="protein sequence ID" value="TJZ61804.1"/>
    <property type="molecule type" value="Genomic_DNA"/>
</dbReference>
<dbReference type="InterPro" id="IPR000531">
    <property type="entry name" value="Beta-barrel_TonB"/>
</dbReference>
<dbReference type="SUPFAM" id="SSF49464">
    <property type="entry name" value="Carboxypeptidase regulatory domain-like"/>
    <property type="match status" value="1"/>
</dbReference>
<dbReference type="Proteomes" id="UP000306808">
    <property type="component" value="Unassembled WGS sequence"/>
</dbReference>
<evidence type="ECO:0000259" key="11">
    <source>
        <dbReference type="Pfam" id="PF00593"/>
    </source>
</evidence>
<evidence type="ECO:0000259" key="12">
    <source>
        <dbReference type="Pfam" id="PF07715"/>
    </source>
</evidence>
<feature type="domain" description="TonB-dependent receptor plug" evidence="12">
    <location>
        <begin position="136"/>
        <end position="260"/>
    </location>
</feature>
<evidence type="ECO:0000256" key="5">
    <source>
        <dbReference type="ARBA" id="ARBA00023077"/>
    </source>
</evidence>
<evidence type="ECO:0000256" key="1">
    <source>
        <dbReference type="ARBA" id="ARBA00004571"/>
    </source>
</evidence>
<feature type="domain" description="TonB-dependent receptor-like beta-barrel" evidence="11">
    <location>
        <begin position="443"/>
        <end position="812"/>
    </location>
</feature>
<keyword evidence="4 8" id="KW-0812">Transmembrane</keyword>
<dbReference type="Pfam" id="PF00593">
    <property type="entry name" value="TonB_dep_Rec_b-barrel"/>
    <property type="match status" value="1"/>
</dbReference>
<keyword evidence="3 8" id="KW-1134">Transmembrane beta strand</keyword>
<evidence type="ECO:0000256" key="9">
    <source>
        <dbReference type="RuleBase" id="RU003357"/>
    </source>
</evidence>
<reference evidence="13 14" key="1">
    <citation type="submission" date="2019-04" db="EMBL/GenBank/DDBJ databases">
        <title>Sphingobacterium olei sp. nov., isolated from oil-contaminated soil.</title>
        <authorList>
            <person name="Liu B."/>
        </authorList>
    </citation>
    <scope>NUCLEOTIDE SEQUENCE [LARGE SCALE GENOMIC DNA]</scope>
    <source>
        <strain evidence="13 14">HAL-9</strain>
    </source>
</reference>
<evidence type="ECO:0000256" key="3">
    <source>
        <dbReference type="ARBA" id="ARBA00022452"/>
    </source>
</evidence>